<keyword evidence="2" id="KW-1185">Reference proteome</keyword>
<comment type="caution">
    <text evidence="1">The sequence shown here is derived from an EMBL/GenBank/DDBJ whole genome shotgun (WGS) entry which is preliminary data.</text>
</comment>
<organism evidence="1 2">
    <name type="scientific">Caerostris darwini</name>
    <dbReference type="NCBI Taxonomy" id="1538125"/>
    <lineage>
        <taxon>Eukaryota</taxon>
        <taxon>Metazoa</taxon>
        <taxon>Ecdysozoa</taxon>
        <taxon>Arthropoda</taxon>
        <taxon>Chelicerata</taxon>
        <taxon>Arachnida</taxon>
        <taxon>Araneae</taxon>
        <taxon>Araneomorphae</taxon>
        <taxon>Entelegynae</taxon>
        <taxon>Araneoidea</taxon>
        <taxon>Araneidae</taxon>
        <taxon>Caerostris</taxon>
    </lineage>
</organism>
<sequence length="93" mass="10693">MKKEEKREIKTAWFCGLYCEDAGEEERNCKEQKGGGSVLFIEQMILVQRVCCLGGFILAEDLKQKEQSGNSEALRNLNYQMKRACVVFLLIVR</sequence>
<reference evidence="1 2" key="1">
    <citation type="submission" date="2021-06" db="EMBL/GenBank/DDBJ databases">
        <title>Caerostris darwini draft genome.</title>
        <authorList>
            <person name="Kono N."/>
            <person name="Arakawa K."/>
        </authorList>
    </citation>
    <scope>NUCLEOTIDE SEQUENCE [LARGE SCALE GENOMIC DNA]</scope>
</reference>
<dbReference type="Proteomes" id="UP001054837">
    <property type="component" value="Unassembled WGS sequence"/>
</dbReference>
<evidence type="ECO:0000313" key="2">
    <source>
        <dbReference type="Proteomes" id="UP001054837"/>
    </source>
</evidence>
<proteinExistence type="predicted"/>
<dbReference type="EMBL" id="BPLQ01003488">
    <property type="protein sequence ID" value="GIY00875.1"/>
    <property type="molecule type" value="Genomic_DNA"/>
</dbReference>
<evidence type="ECO:0000313" key="1">
    <source>
        <dbReference type="EMBL" id="GIY00875.1"/>
    </source>
</evidence>
<name>A0AAV4PYL8_9ARAC</name>
<accession>A0AAV4PYL8</accession>
<gene>
    <name evidence="1" type="ORF">CDAR_610501</name>
</gene>
<protein>
    <submittedName>
        <fullName evidence="1">Uncharacterized protein</fullName>
    </submittedName>
</protein>
<dbReference type="AlphaFoldDB" id="A0AAV4PYL8"/>